<protein>
    <submittedName>
        <fullName evidence="2">Uncharacterized protein</fullName>
    </submittedName>
</protein>
<gene>
    <name evidence="2" type="ORF">Asera_19960</name>
</gene>
<keyword evidence="3" id="KW-1185">Reference proteome</keyword>
<name>A0A810L102_9ACTN</name>
<reference evidence="2" key="1">
    <citation type="submission" date="2020-08" db="EMBL/GenBank/DDBJ databases">
        <title>Whole genome shotgun sequence of Actinocatenispora sera NBRC 101916.</title>
        <authorList>
            <person name="Komaki H."/>
            <person name="Tamura T."/>
        </authorList>
    </citation>
    <scope>NUCLEOTIDE SEQUENCE</scope>
    <source>
        <strain evidence="2">NBRC 101916</strain>
    </source>
</reference>
<feature type="compositionally biased region" description="Low complexity" evidence="1">
    <location>
        <begin position="388"/>
        <end position="419"/>
    </location>
</feature>
<accession>A0A810L102</accession>
<dbReference type="EMBL" id="AP023354">
    <property type="protein sequence ID" value="BCJ27888.1"/>
    <property type="molecule type" value="Genomic_DNA"/>
</dbReference>
<dbReference type="SUPFAM" id="SSF140453">
    <property type="entry name" value="EsxAB dimer-like"/>
    <property type="match status" value="1"/>
</dbReference>
<evidence type="ECO:0000313" key="2">
    <source>
        <dbReference type="EMBL" id="BCJ27888.1"/>
    </source>
</evidence>
<dbReference type="InterPro" id="IPR036689">
    <property type="entry name" value="ESAT-6-like_sf"/>
</dbReference>
<dbReference type="Gene3D" id="1.10.287.1060">
    <property type="entry name" value="ESAT-6-like"/>
    <property type="match status" value="1"/>
</dbReference>
<feature type="compositionally biased region" description="Basic and acidic residues" evidence="1">
    <location>
        <begin position="245"/>
        <end position="255"/>
    </location>
</feature>
<evidence type="ECO:0000313" key="3">
    <source>
        <dbReference type="Proteomes" id="UP000680750"/>
    </source>
</evidence>
<feature type="region of interest" description="Disordered" evidence="1">
    <location>
        <begin position="379"/>
        <end position="453"/>
    </location>
</feature>
<proteinExistence type="predicted"/>
<organism evidence="2 3">
    <name type="scientific">Actinocatenispora sera</name>
    <dbReference type="NCBI Taxonomy" id="390989"/>
    <lineage>
        <taxon>Bacteria</taxon>
        <taxon>Bacillati</taxon>
        <taxon>Actinomycetota</taxon>
        <taxon>Actinomycetes</taxon>
        <taxon>Micromonosporales</taxon>
        <taxon>Micromonosporaceae</taxon>
        <taxon>Actinocatenispora</taxon>
    </lineage>
</organism>
<dbReference type="Proteomes" id="UP000680750">
    <property type="component" value="Chromosome"/>
</dbReference>
<sequence>MEAAATDGAGGPIKGDLPWERPIRQITLAARADVLNEMADPWKQYVDAIERCHDQLGKVWDTVLDKNWKGEAADACHRYWGTLQQQIRGFSHNYNGVPSVLKSTGEAIREATRAIPIPIFSGNSLPGENGTGGDDAAIDGYMLYDDYQNYRGGYADFAFLHKALDEDANPSAERTYAKDSGYGRRQDQDKAYSDHDELVRKAAIENWYGENQNTANQAHEKLVTDYAHVLSNLPKPYKKFIDKDVGDEKAKDPGGHHLPGGGDGSDLSYGAGSFGAVGGAGLGVGAMHASLPATRYSAISSPPSSITDGIRLAGDADPGGAGTVGGSSLSGGSRSPLPLSWSTTGGAGGAGSFGAVGAGGGFGGTDVPATSVPANGWWDRSPSGSVGPAAPTPATKLAAGRPGATAATGGNGVGMMPHGGNSGNRERDERQTWLTEDDEDIFRAKPATPGLIE</sequence>
<dbReference type="AlphaFoldDB" id="A0A810L102"/>
<feature type="compositionally biased region" description="Basic and acidic residues" evidence="1">
    <location>
        <begin position="175"/>
        <end position="193"/>
    </location>
</feature>
<feature type="compositionally biased region" description="Gly residues" evidence="1">
    <location>
        <begin position="317"/>
        <end position="329"/>
    </location>
</feature>
<feature type="region of interest" description="Disordered" evidence="1">
    <location>
        <begin position="307"/>
        <end position="344"/>
    </location>
</feature>
<feature type="compositionally biased region" description="Low complexity" evidence="1">
    <location>
        <begin position="330"/>
        <end position="342"/>
    </location>
</feature>
<feature type="region of interest" description="Disordered" evidence="1">
    <location>
        <begin position="245"/>
        <end position="264"/>
    </location>
</feature>
<dbReference type="RefSeq" id="WP_157034846.1">
    <property type="nucleotide sequence ID" value="NZ_AP023354.1"/>
</dbReference>
<dbReference type="KEGG" id="aser:Asera_19960"/>
<evidence type="ECO:0000256" key="1">
    <source>
        <dbReference type="SAM" id="MobiDB-lite"/>
    </source>
</evidence>
<feature type="region of interest" description="Disordered" evidence="1">
    <location>
        <begin position="169"/>
        <end position="193"/>
    </location>
</feature>